<sequence length="322" mass="34086">MNDIKMTPMGDTQGETRADRLGERLRGRSRKLSPALQKVAAYLDANRLESMNMSAAELAAAIGTSDATVVRAVQALGFAGLPDLKEALAAFFGETVSPAESLNRTLAAIDRRAENAVDLVAGAHGQALAAMQSPEVRERISAATTLLGKAQRIVVFGLGSSAFLAGYAGALLARNGHATHVLDATGSALADQLLGLRAGDAILMLTYGRAYRESLVVLAEARRLKLPVVMMVGSQDERLARRADVEIPVGQDRTDTVALQGATFVYLEAIMLGLAAINRGRAVSELERLNDLRKTLGGRLDRYSGMAFLTAVGAALAEFPLI</sequence>
<organism evidence="4 5">
    <name type="scientific">Lacibacterium aquatile</name>
    <dbReference type="NCBI Taxonomy" id="1168082"/>
    <lineage>
        <taxon>Bacteria</taxon>
        <taxon>Pseudomonadati</taxon>
        <taxon>Pseudomonadota</taxon>
        <taxon>Alphaproteobacteria</taxon>
        <taxon>Rhodospirillales</taxon>
        <taxon>Rhodospirillaceae</taxon>
    </lineage>
</organism>
<dbReference type="SUPFAM" id="SSF46689">
    <property type="entry name" value="Homeodomain-like"/>
    <property type="match status" value="1"/>
</dbReference>
<comment type="caution">
    <text evidence="4">The sequence shown here is derived from an EMBL/GenBank/DDBJ whole genome shotgun (WGS) entry which is preliminary data.</text>
</comment>
<protein>
    <submittedName>
        <fullName evidence="4">MurR/RpiR family transcriptional regulator</fullName>
    </submittedName>
</protein>
<dbReference type="RefSeq" id="WP_379875112.1">
    <property type="nucleotide sequence ID" value="NZ_JBHUIP010000003.1"/>
</dbReference>
<dbReference type="Proteomes" id="UP001597295">
    <property type="component" value="Unassembled WGS sequence"/>
</dbReference>
<accession>A0ABW5DSC7</accession>
<name>A0ABW5DSC7_9PROT</name>
<feature type="domain" description="HTH rpiR-type" evidence="2">
    <location>
        <begin position="19"/>
        <end position="95"/>
    </location>
</feature>
<reference evidence="5" key="1">
    <citation type="journal article" date="2019" name="Int. J. Syst. Evol. Microbiol.">
        <title>The Global Catalogue of Microorganisms (GCM) 10K type strain sequencing project: providing services to taxonomists for standard genome sequencing and annotation.</title>
        <authorList>
            <consortium name="The Broad Institute Genomics Platform"/>
            <consortium name="The Broad Institute Genome Sequencing Center for Infectious Disease"/>
            <person name="Wu L."/>
            <person name="Ma J."/>
        </authorList>
    </citation>
    <scope>NUCLEOTIDE SEQUENCE [LARGE SCALE GENOMIC DNA]</scope>
    <source>
        <strain evidence="5">CGMCC 1.19062</strain>
    </source>
</reference>
<evidence type="ECO:0000313" key="5">
    <source>
        <dbReference type="Proteomes" id="UP001597295"/>
    </source>
</evidence>
<dbReference type="Pfam" id="PF01380">
    <property type="entry name" value="SIS"/>
    <property type="match status" value="1"/>
</dbReference>
<feature type="compositionally biased region" description="Basic and acidic residues" evidence="1">
    <location>
        <begin position="14"/>
        <end position="24"/>
    </location>
</feature>
<evidence type="ECO:0000256" key="1">
    <source>
        <dbReference type="SAM" id="MobiDB-lite"/>
    </source>
</evidence>
<dbReference type="InterPro" id="IPR046348">
    <property type="entry name" value="SIS_dom_sf"/>
</dbReference>
<gene>
    <name evidence="4" type="ORF">ACFSM5_04795</name>
</gene>
<dbReference type="InterPro" id="IPR047640">
    <property type="entry name" value="RpiR-like"/>
</dbReference>
<dbReference type="SUPFAM" id="SSF53697">
    <property type="entry name" value="SIS domain"/>
    <property type="match status" value="1"/>
</dbReference>
<evidence type="ECO:0000259" key="2">
    <source>
        <dbReference type="PROSITE" id="PS51071"/>
    </source>
</evidence>
<dbReference type="Gene3D" id="3.40.50.10490">
    <property type="entry name" value="Glucose-6-phosphate isomerase like protein, domain 1"/>
    <property type="match status" value="1"/>
</dbReference>
<dbReference type="PROSITE" id="PS51071">
    <property type="entry name" value="HTH_RPIR"/>
    <property type="match status" value="1"/>
</dbReference>
<evidence type="ECO:0000313" key="4">
    <source>
        <dbReference type="EMBL" id="MFD2262195.1"/>
    </source>
</evidence>
<dbReference type="PROSITE" id="PS51464">
    <property type="entry name" value="SIS"/>
    <property type="match status" value="1"/>
</dbReference>
<dbReference type="PANTHER" id="PTHR30514">
    <property type="entry name" value="GLUCOKINASE"/>
    <property type="match status" value="1"/>
</dbReference>
<keyword evidence="5" id="KW-1185">Reference proteome</keyword>
<dbReference type="InterPro" id="IPR036388">
    <property type="entry name" value="WH-like_DNA-bd_sf"/>
</dbReference>
<proteinExistence type="predicted"/>
<dbReference type="InterPro" id="IPR001347">
    <property type="entry name" value="SIS_dom"/>
</dbReference>
<evidence type="ECO:0000259" key="3">
    <source>
        <dbReference type="PROSITE" id="PS51464"/>
    </source>
</evidence>
<dbReference type="InterPro" id="IPR000281">
    <property type="entry name" value="HTH_RpiR"/>
</dbReference>
<dbReference type="InterPro" id="IPR009057">
    <property type="entry name" value="Homeodomain-like_sf"/>
</dbReference>
<dbReference type="Pfam" id="PF01418">
    <property type="entry name" value="HTH_6"/>
    <property type="match status" value="1"/>
</dbReference>
<feature type="region of interest" description="Disordered" evidence="1">
    <location>
        <begin position="1"/>
        <end position="24"/>
    </location>
</feature>
<dbReference type="Gene3D" id="1.10.10.10">
    <property type="entry name" value="Winged helix-like DNA-binding domain superfamily/Winged helix DNA-binding domain"/>
    <property type="match status" value="1"/>
</dbReference>
<dbReference type="EMBL" id="JBHUIP010000003">
    <property type="protein sequence ID" value="MFD2262195.1"/>
    <property type="molecule type" value="Genomic_DNA"/>
</dbReference>
<feature type="domain" description="SIS" evidence="3">
    <location>
        <begin position="143"/>
        <end position="286"/>
    </location>
</feature>